<evidence type="ECO:0000313" key="1">
    <source>
        <dbReference type="EMBL" id="VDM82045.1"/>
    </source>
</evidence>
<dbReference type="AlphaFoldDB" id="A0A3P7LHH8"/>
<gene>
    <name evidence="1" type="ORF">SVUK_LOCUS17043</name>
</gene>
<keyword evidence="2" id="KW-1185">Reference proteome</keyword>
<proteinExistence type="predicted"/>
<dbReference type="Proteomes" id="UP000270094">
    <property type="component" value="Unassembled WGS sequence"/>
</dbReference>
<organism evidence="1 2">
    <name type="scientific">Strongylus vulgaris</name>
    <name type="common">Blood worm</name>
    <dbReference type="NCBI Taxonomy" id="40348"/>
    <lineage>
        <taxon>Eukaryota</taxon>
        <taxon>Metazoa</taxon>
        <taxon>Ecdysozoa</taxon>
        <taxon>Nematoda</taxon>
        <taxon>Chromadorea</taxon>
        <taxon>Rhabditida</taxon>
        <taxon>Rhabditina</taxon>
        <taxon>Rhabditomorpha</taxon>
        <taxon>Strongyloidea</taxon>
        <taxon>Strongylidae</taxon>
        <taxon>Strongylus</taxon>
    </lineage>
</organism>
<name>A0A3P7LHH8_STRVU</name>
<sequence>MSFGRKNGPKLGPFTVQEPWLSSWSGLWRVLQQVESVVVFLLEDSGV</sequence>
<accession>A0A3P7LHH8</accession>
<reference evidence="1 2" key="1">
    <citation type="submission" date="2018-11" db="EMBL/GenBank/DDBJ databases">
        <authorList>
            <consortium name="Pathogen Informatics"/>
        </authorList>
    </citation>
    <scope>NUCLEOTIDE SEQUENCE [LARGE SCALE GENOMIC DNA]</scope>
</reference>
<protein>
    <submittedName>
        <fullName evidence="1">Uncharacterized protein</fullName>
    </submittedName>
</protein>
<dbReference type="EMBL" id="UYYB01115735">
    <property type="protein sequence ID" value="VDM82045.1"/>
    <property type="molecule type" value="Genomic_DNA"/>
</dbReference>
<evidence type="ECO:0000313" key="2">
    <source>
        <dbReference type="Proteomes" id="UP000270094"/>
    </source>
</evidence>